<protein>
    <recommendedName>
        <fullName evidence="5">AMP-binding enzyme C-terminal domain-containing protein</fullName>
    </recommendedName>
</protein>
<dbReference type="Gene3D" id="3.30.300.30">
    <property type="match status" value="1"/>
</dbReference>
<comment type="similarity">
    <text evidence="1">Belongs to the ATP-dependent AMP-binding enzyme family.</text>
</comment>
<feature type="domain" description="AMP-binding enzyme C-terminal" evidence="5">
    <location>
        <begin position="12"/>
        <end position="88"/>
    </location>
</feature>
<dbReference type="FunFam" id="3.30.300.30:FF:000008">
    <property type="entry name" value="2,3-dihydroxybenzoate-AMP ligase"/>
    <property type="match status" value="1"/>
</dbReference>
<dbReference type="PANTHER" id="PTHR43859:SF4">
    <property type="entry name" value="BUTANOATE--COA LIGASE AAE1-RELATED"/>
    <property type="match status" value="1"/>
</dbReference>
<sequence length="97" mass="11004">IISGGENIYPAQVENVLSEHENVQSVAVVGIPDEKWGQLVTAFIVKRHEGLTEKELDEYCLQSAHLPRFKRPRRYVFVDTLPTTSSGKVDKKLLRAR</sequence>
<dbReference type="AlphaFoldDB" id="X1NHB9"/>
<dbReference type="InterPro" id="IPR045851">
    <property type="entry name" value="AMP-bd_C_sf"/>
</dbReference>
<dbReference type="GO" id="GO:0006631">
    <property type="term" value="P:fatty acid metabolic process"/>
    <property type="evidence" value="ECO:0007669"/>
    <property type="project" value="UniProtKB-KW"/>
</dbReference>
<evidence type="ECO:0000313" key="6">
    <source>
        <dbReference type="EMBL" id="GAI42983.1"/>
    </source>
</evidence>
<feature type="non-terminal residue" evidence="6">
    <location>
        <position position="1"/>
    </location>
</feature>
<keyword evidence="4" id="KW-0443">Lipid metabolism</keyword>
<evidence type="ECO:0000256" key="2">
    <source>
        <dbReference type="ARBA" id="ARBA00022598"/>
    </source>
</evidence>
<keyword evidence="3" id="KW-0276">Fatty acid metabolism</keyword>
<reference evidence="6" key="1">
    <citation type="journal article" date="2014" name="Front. Microbiol.">
        <title>High frequency of phylogenetically diverse reductive dehalogenase-homologous genes in deep subseafloor sedimentary metagenomes.</title>
        <authorList>
            <person name="Kawai M."/>
            <person name="Futagami T."/>
            <person name="Toyoda A."/>
            <person name="Takaki Y."/>
            <person name="Nishi S."/>
            <person name="Hori S."/>
            <person name="Arai W."/>
            <person name="Tsubouchi T."/>
            <person name="Morono Y."/>
            <person name="Uchiyama I."/>
            <person name="Ito T."/>
            <person name="Fujiyama A."/>
            <person name="Inagaki F."/>
            <person name="Takami H."/>
        </authorList>
    </citation>
    <scope>NUCLEOTIDE SEQUENCE</scope>
    <source>
        <strain evidence="6">Expedition CK06-06</strain>
    </source>
</reference>
<dbReference type="EMBL" id="BARV01030581">
    <property type="protein sequence ID" value="GAI42983.1"/>
    <property type="molecule type" value="Genomic_DNA"/>
</dbReference>
<proteinExistence type="inferred from homology"/>
<evidence type="ECO:0000259" key="5">
    <source>
        <dbReference type="Pfam" id="PF13193"/>
    </source>
</evidence>
<dbReference type="PANTHER" id="PTHR43859">
    <property type="entry name" value="ACYL-ACTIVATING ENZYME"/>
    <property type="match status" value="1"/>
</dbReference>
<dbReference type="SUPFAM" id="SSF56801">
    <property type="entry name" value="Acetyl-CoA synthetase-like"/>
    <property type="match status" value="1"/>
</dbReference>
<keyword evidence="2" id="KW-0436">Ligase</keyword>
<name>X1NHB9_9ZZZZ</name>
<gene>
    <name evidence="6" type="ORF">S06H3_48554</name>
</gene>
<accession>X1NHB9</accession>
<organism evidence="6">
    <name type="scientific">marine sediment metagenome</name>
    <dbReference type="NCBI Taxonomy" id="412755"/>
    <lineage>
        <taxon>unclassified sequences</taxon>
        <taxon>metagenomes</taxon>
        <taxon>ecological metagenomes</taxon>
    </lineage>
</organism>
<dbReference type="InterPro" id="IPR025110">
    <property type="entry name" value="AMP-bd_C"/>
</dbReference>
<dbReference type="Pfam" id="PF13193">
    <property type="entry name" value="AMP-binding_C"/>
    <property type="match status" value="1"/>
</dbReference>
<evidence type="ECO:0000256" key="4">
    <source>
        <dbReference type="ARBA" id="ARBA00023098"/>
    </source>
</evidence>
<comment type="caution">
    <text evidence="6">The sequence shown here is derived from an EMBL/GenBank/DDBJ whole genome shotgun (WGS) entry which is preliminary data.</text>
</comment>
<dbReference type="GO" id="GO:0016874">
    <property type="term" value="F:ligase activity"/>
    <property type="evidence" value="ECO:0007669"/>
    <property type="project" value="UniProtKB-KW"/>
</dbReference>
<evidence type="ECO:0000256" key="1">
    <source>
        <dbReference type="ARBA" id="ARBA00006432"/>
    </source>
</evidence>
<evidence type="ECO:0000256" key="3">
    <source>
        <dbReference type="ARBA" id="ARBA00022832"/>
    </source>
</evidence>